<dbReference type="Proteomes" id="UP000241769">
    <property type="component" value="Unassembled WGS sequence"/>
</dbReference>
<gene>
    <name evidence="3" type="ORF">PROFUN_06677</name>
</gene>
<comment type="similarity">
    <text evidence="1">Belongs to the histidine acid phosphatase family.</text>
</comment>
<dbReference type="STRING" id="1890364.A0A2P6NG19"/>
<dbReference type="CDD" id="cd07061">
    <property type="entry name" value="HP_HAP_like"/>
    <property type="match status" value="1"/>
</dbReference>
<dbReference type="PANTHER" id="PTHR11567:SF110">
    <property type="entry name" value="2-PHOSPHOXYLOSE PHOSPHATASE 1"/>
    <property type="match status" value="1"/>
</dbReference>
<dbReference type="PROSITE" id="PS00616">
    <property type="entry name" value="HIS_ACID_PHOSPHAT_1"/>
    <property type="match status" value="1"/>
</dbReference>
<dbReference type="InterPro" id="IPR033379">
    <property type="entry name" value="Acid_Pase_AS"/>
</dbReference>
<organism evidence="3 4">
    <name type="scientific">Planoprotostelium fungivorum</name>
    <dbReference type="NCBI Taxonomy" id="1890364"/>
    <lineage>
        <taxon>Eukaryota</taxon>
        <taxon>Amoebozoa</taxon>
        <taxon>Evosea</taxon>
        <taxon>Variosea</taxon>
        <taxon>Cavosteliida</taxon>
        <taxon>Cavosteliaceae</taxon>
        <taxon>Planoprotostelium</taxon>
    </lineage>
</organism>
<dbReference type="GO" id="GO:0016791">
    <property type="term" value="F:phosphatase activity"/>
    <property type="evidence" value="ECO:0007669"/>
    <property type="project" value="TreeGrafter"/>
</dbReference>
<evidence type="ECO:0000313" key="4">
    <source>
        <dbReference type="Proteomes" id="UP000241769"/>
    </source>
</evidence>
<reference evidence="3 4" key="1">
    <citation type="journal article" date="2018" name="Genome Biol. Evol.">
        <title>Multiple Roots of Fruiting Body Formation in Amoebozoa.</title>
        <authorList>
            <person name="Hillmann F."/>
            <person name="Forbes G."/>
            <person name="Novohradska S."/>
            <person name="Ferling I."/>
            <person name="Riege K."/>
            <person name="Groth M."/>
            <person name="Westermann M."/>
            <person name="Marz M."/>
            <person name="Spaller T."/>
            <person name="Winckler T."/>
            <person name="Schaap P."/>
            <person name="Glockner G."/>
        </authorList>
    </citation>
    <scope>NUCLEOTIDE SEQUENCE [LARGE SCALE GENOMIC DNA]</scope>
    <source>
        <strain evidence="3 4">Jena</strain>
    </source>
</reference>
<name>A0A2P6NG19_9EUKA</name>
<dbReference type="AlphaFoldDB" id="A0A2P6NG19"/>
<sequence>MSFTTDMSFHRPPFRCNKSSAESVLFKASSISQRHRSSPSMEVEACVIITKRQDAFSTANMRAFILFVSLLGVIMADTSDLQLKFVQIVTRHGARAAFDDIPNNAAVWNCHLDELSISASDLSSSVPGVLYRKTYIKGRMHLQGDCAQGQLTVAGWKNHLTLGKAFRKRYVDELQFLPNDLNTSLIYVRSTGTIKDVRHPLILTDSPRTISSVQANLLGLYPTSHRPSNPIIDIYRVETMMEDILPSTDCGTLMNACYDIQNSDKWKAKEASMSDLETKLKTAWNTSTLPWWIGIWDNLYSRKFHGIEFPPGIDRDTADQLEQWALWQLKELYSRDVVKSLGVGRFTRELIDVFDQVMASQTGDLRYIHYSAHDLTVALLLSTFESLNSIKKWPKYACSLQFELYQNKTDGGYHVQMLYNREILDIPGCGPLCPYEKFKRMASLSIPDDYASQCKSQTIQNPTDINTVDFVSPGPLAVRLQCGTFYVQISRTIAPFPHCITPYTPPSLCTHQMYKEKSVDNQSFRTTTQFYYPTAAHRMTVKRARDEPPKWLSYHAQLSLQWKNAPTIPRSDPSLPCNILEQRERLQTIAEEPEETTCT</sequence>
<dbReference type="InterPro" id="IPR029033">
    <property type="entry name" value="His_PPase_superfam"/>
</dbReference>
<evidence type="ECO:0000256" key="1">
    <source>
        <dbReference type="ARBA" id="ARBA00005375"/>
    </source>
</evidence>
<dbReference type="EMBL" id="MDYQ01000093">
    <property type="protein sequence ID" value="PRP82900.1"/>
    <property type="molecule type" value="Genomic_DNA"/>
</dbReference>
<dbReference type="Gene3D" id="3.40.50.1240">
    <property type="entry name" value="Phosphoglycerate mutase-like"/>
    <property type="match status" value="1"/>
</dbReference>
<dbReference type="PANTHER" id="PTHR11567">
    <property type="entry name" value="ACID PHOSPHATASE-RELATED"/>
    <property type="match status" value="1"/>
</dbReference>
<evidence type="ECO:0000313" key="3">
    <source>
        <dbReference type="EMBL" id="PRP82900.1"/>
    </source>
</evidence>
<protein>
    <submittedName>
        <fullName evidence="3">Acid phosphatase 6, lysophosphatidic</fullName>
    </submittedName>
</protein>
<comment type="caution">
    <text evidence="3">The sequence shown here is derived from an EMBL/GenBank/DDBJ whole genome shotgun (WGS) entry which is preliminary data.</text>
</comment>
<keyword evidence="4" id="KW-1185">Reference proteome</keyword>
<dbReference type="InterPro" id="IPR000560">
    <property type="entry name" value="His_Pase_clade-2"/>
</dbReference>
<dbReference type="InterPro" id="IPR050645">
    <property type="entry name" value="Histidine_acid_phosphatase"/>
</dbReference>
<proteinExistence type="inferred from homology"/>
<evidence type="ECO:0000256" key="2">
    <source>
        <dbReference type="ARBA" id="ARBA00022801"/>
    </source>
</evidence>
<dbReference type="SUPFAM" id="SSF53254">
    <property type="entry name" value="Phosphoglycerate mutase-like"/>
    <property type="match status" value="1"/>
</dbReference>
<dbReference type="Pfam" id="PF00328">
    <property type="entry name" value="His_Phos_2"/>
    <property type="match status" value="1"/>
</dbReference>
<dbReference type="InParanoid" id="A0A2P6NG19"/>
<keyword evidence="2" id="KW-0378">Hydrolase</keyword>
<dbReference type="OrthoDB" id="16224at2759"/>
<accession>A0A2P6NG19</accession>